<feature type="domain" description="NAD-dependent epimerase/dehydratase" evidence="4">
    <location>
        <begin position="8"/>
        <end position="246"/>
    </location>
</feature>
<dbReference type="CDD" id="cd08958">
    <property type="entry name" value="FR_SDR_e"/>
    <property type="match status" value="1"/>
</dbReference>
<dbReference type="InterPro" id="IPR050425">
    <property type="entry name" value="NAD(P)_dehydrat-like"/>
</dbReference>
<proteinExistence type="inferred from homology"/>
<evidence type="ECO:0000256" key="1">
    <source>
        <dbReference type="ARBA" id="ARBA00022857"/>
    </source>
</evidence>
<keyword evidence="2" id="KW-0560">Oxidoreductase</keyword>
<dbReference type="PANTHER" id="PTHR10366:SF852">
    <property type="entry name" value="CINNAMOYL-COA REDUCTASE CAD2"/>
    <property type="match status" value="1"/>
</dbReference>
<keyword evidence="6" id="KW-1185">Reference proteome</keyword>
<sequence>MSEEGKVVCVTGASGFIASWIVKLLLLRGYTVHAALRFPDDMRKTRHLRELEGAKERLVLFKADLLEEGSFDAAVSGCHAVFHTASPVIFDIRNPQDDVLDPAIKGTLNVLTSCRNATSVRRVVLTSSVAAVVSSGRTRAPDVVVDETWFSNPDFCKEKGKWYALSKTLAEETAWKFARENNMDMVSINPGMVLGPMLQPTLNESVAIISKLINGEPTFVNATFGWVDIKDVALAHILALEVPSAQGRYCIVESIAHISHIVDVLRQLYPSLALPDRCANDEPLEPTYQMSKTKAKSLGIEYTPLEVYLKETVEDLKEKGYVNL</sequence>
<dbReference type="GO" id="GO:0016616">
    <property type="term" value="F:oxidoreductase activity, acting on the CH-OH group of donors, NAD or NADP as acceptor"/>
    <property type="evidence" value="ECO:0007669"/>
    <property type="project" value="TreeGrafter"/>
</dbReference>
<protein>
    <recommendedName>
        <fullName evidence="4">NAD-dependent epimerase/dehydratase domain-containing protein</fullName>
    </recommendedName>
</protein>
<dbReference type="Pfam" id="PF01370">
    <property type="entry name" value="Epimerase"/>
    <property type="match status" value="1"/>
</dbReference>
<reference evidence="5 6" key="1">
    <citation type="submission" date="2024-03" db="EMBL/GenBank/DDBJ databases">
        <title>WGS assembly of Saponaria officinalis var. Norfolk2.</title>
        <authorList>
            <person name="Jenkins J."/>
            <person name="Shu S."/>
            <person name="Grimwood J."/>
            <person name="Barry K."/>
            <person name="Goodstein D."/>
            <person name="Schmutz J."/>
            <person name="Leebens-Mack J."/>
            <person name="Osbourn A."/>
        </authorList>
    </citation>
    <scope>NUCLEOTIDE SEQUENCE [LARGE SCALE GENOMIC DNA]</scope>
    <source>
        <strain evidence="6">cv. Norfolk2</strain>
        <strain evidence="5">JIC</strain>
        <tissue evidence="5">Leaf</tissue>
    </source>
</reference>
<dbReference type="FunFam" id="3.40.50.720:FF:000085">
    <property type="entry name" value="Dihydroflavonol reductase"/>
    <property type="match status" value="1"/>
</dbReference>
<organism evidence="5 6">
    <name type="scientific">Saponaria officinalis</name>
    <name type="common">Common soapwort</name>
    <name type="synonym">Lychnis saponaria</name>
    <dbReference type="NCBI Taxonomy" id="3572"/>
    <lineage>
        <taxon>Eukaryota</taxon>
        <taxon>Viridiplantae</taxon>
        <taxon>Streptophyta</taxon>
        <taxon>Embryophyta</taxon>
        <taxon>Tracheophyta</taxon>
        <taxon>Spermatophyta</taxon>
        <taxon>Magnoliopsida</taxon>
        <taxon>eudicotyledons</taxon>
        <taxon>Gunneridae</taxon>
        <taxon>Pentapetalae</taxon>
        <taxon>Caryophyllales</taxon>
        <taxon>Caryophyllaceae</taxon>
        <taxon>Caryophylleae</taxon>
        <taxon>Saponaria</taxon>
    </lineage>
</organism>
<comment type="similarity">
    <text evidence="3">Belongs to the NAD(P)-dependent epimerase/dehydratase family. Dihydroflavonol-4-reductase subfamily.</text>
</comment>
<dbReference type="InterPro" id="IPR001509">
    <property type="entry name" value="Epimerase_deHydtase"/>
</dbReference>
<evidence type="ECO:0000313" key="6">
    <source>
        <dbReference type="Proteomes" id="UP001443914"/>
    </source>
</evidence>
<dbReference type="Proteomes" id="UP001443914">
    <property type="component" value="Unassembled WGS sequence"/>
</dbReference>
<dbReference type="InterPro" id="IPR036291">
    <property type="entry name" value="NAD(P)-bd_dom_sf"/>
</dbReference>
<evidence type="ECO:0000259" key="4">
    <source>
        <dbReference type="Pfam" id="PF01370"/>
    </source>
</evidence>
<dbReference type="Gene3D" id="3.40.50.720">
    <property type="entry name" value="NAD(P)-binding Rossmann-like Domain"/>
    <property type="match status" value="1"/>
</dbReference>
<evidence type="ECO:0000256" key="3">
    <source>
        <dbReference type="ARBA" id="ARBA00023445"/>
    </source>
</evidence>
<dbReference type="PANTHER" id="PTHR10366">
    <property type="entry name" value="NAD DEPENDENT EPIMERASE/DEHYDRATASE"/>
    <property type="match status" value="1"/>
</dbReference>
<name>A0AAW1LQ69_SAPOF</name>
<dbReference type="SUPFAM" id="SSF51735">
    <property type="entry name" value="NAD(P)-binding Rossmann-fold domains"/>
    <property type="match status" value="1"/>
</dbReference>
<gene>
    <name evidence="5" type="ORF">RND81_04G242400</name>
</gene>
<dbReference type="EMBL" id="JBDFQZ010000004">
    <property type="protein sequence ID" value="KAK9735976.1"/>
    <property type="molecule type" value="Genomic_DNA"/>
</dbReference>
<comment type="caution">
    <text evidence="5">The sequence shown here is derived from an EMBL/GenBank/DDBJ whole genome shotgun (WGS) entry which is preliminary data.</text>
</comment>
<dbReference type="EMBL" id="JBDFQZ010000004">
    <property type="protein sequence ID" value="KAK9735975.1"/>
    <property type="molecule type" value="Genomic_DNA"/>
</dbReference>
<accession>A0AAW1LQ69</accession>
<evidence type="ECO:0000256" key="2">
    <source>
        <dbReference type="ARBA" id="ARBA00023002"/>
    </source>
</evidence>
<keyword evidence="1" id="KW-0521">NADP</keyword>
<evidence type="ECO:0000313" key="5">
    <source>
        <dbReference type="EMBL" id="KAK9735976.1"/>
    </source>
</evidence>
<dbReference type="AlphaFoldDB" id="A0AAW1LQ69"/>